<dbReference type="Pfam" id="PF00970">
    <property type="entry name" value="FAD_binding_6"/>
    <property type="match status" value="1"/>
</dbReference>
<dbReference type="AlphaFoldDB" id="D6AU28"/>
<dbReference type="GO" id="GO:0016491">
    <property type="term" value="F:oxidoreductase activity"/>
    <property type="evidence" value="ECO:0007669"/>
    <property type="project" value="UniProtKB-KW"/>
</dbReference>
<dbReference type="GO" id="GO:0046872">
    <property type="term" value="F:metal ion binding"/>
    <property type="evidence" value="ECO:0007669"/>
    <property type="project" value="UniProtKB-KW"/>
</dbReference>
<dbReference type="Gene3D" id="3.10.20.30">
    <property type="match status" value="1"/>
</dbReference>
<keyword evidence="4" id="KW-0479">Metal-binding</keyword>
<keyword evidence="8" id="KW-0411">Iron-sulfur</keyword>
<dbReference type="InterPro" id="IPR001041">
    <property type="entry name" value="2Fe-2S_ferredoxin-type"/>
</dbReference>
<evidence type="ECO:0000256" key="3">
    <source>
        <dbReference type="ARBA" id="ARBA00022714"/>
    </source>
</evidence>
<dbReference type="Proteomes" id="UP000003986">
    <property type="component" value="Unassembled WGS sequence"/>
</dbReference>
<dbReference type="GO" id="GO:0051537">
    <property type="term" value="F:2 iron, 2 sulfur cluster binding"/>
    <property type="evidence" value="ECO:0007669"/>
    <property type="project" value="UniProtKB-KW"/>
</dbReference>
<dbReference type="PROSITE" id="PS51384">
    <property type="entry name" value="FAD_FR"/>
    <property type="match status" value="1"/>
</dbReference>
<evidence type="ECO:0000256" key="6">
    <source>
        <dbReference type="ARBA" id="ARBA00023002"/>
    </source>
</evidence>
<evidence type="ECO:0000256" key="2">
    <source>
        <dbReference type="ARBA" id="ARBA00022630"/>
    </source>
</evidence>
<name>D6AU28_STRFL</name>
<dbReference type="CDD" id="cd06216">
    <property type="entry name" value="FNR_iron_sulfur_binding_2"/>
    <property type="match status" value="1"/>
</dbReference>
<evidence type="ECO:0000259" key="9">
    <source>
        <dbReference type="PROSITE" id="PS51384"/>
    </source>
</evidence>
<keyword evidence="7" id="KW-0408">Iron</keyword>
<dbReference type="InterPro" id="IPR050415">
    <property type="entry name" value="MRET"/>
</dbReference>
<organism evidence="10 11">
    <name type="scientific">Streptomyces filamentosus NRRL 15998</name>
    <dbReference type="NCBI Taxonomy" id="457431"/>
    <lineage>
        <taxon>Bacteria</taxon>
        <taxon>Bacillati</taxon>
        <taxon>Actinomycetota</taxon>
        <taxon>Actinomycetes</taxon>
        <taxon>Kitasatosporales</taxon>
        <taxon>Streptomycetaceae</taxon>
        <taxon>Streptomyces</taxon>
    </lineage>
</organism>
<comment type="cofactor">
    <cofactor evidence="1">
        <name>FAD</name>
        <dbReference type="ChEBI" id="CHEBI:57692"/>
    </cofactor>
</comment>
<evidence type="ECO:0000313" key="11">
    <source>
        <dbReference type="Proteomes" id="UP000003986"/>
    </source>
</evidence>
<keyword evidence="5" id="KW-0274">FAD</keyword>
<feature type="domain" description="FAD-binding FR-type" evidence="9">
    <location>
        <begin position="68"/>
        <end position="171"/>
    </location>
</feature>
<sequence>MTHVFVPCEQFSRPDSRLEVRTLHLHAQQAGVMTSTALRGRAWKLLEMVTTPLLPSDYLDLVSPLRTGADLRGRIEAVHPETGDAATVVIRPGRAWRGHTAGQYVRIGVDVDGVRLWRAYSITSPTNRRDGRITITVKAIPDGKVSNHLVRRAKPGTLIQLDQATGDFVLPRAKPAKVLYLTAGSGITPVMGMLRDTEFDDVVMVHCAPQPQDVIFRNELHGLVADKKLRLTEVHTDTDGKLDIARLQELVPDWAERETWACGPAGLLDAAEEHWTAHGVQARLHTERFRPGVVVAGEGGEVTFSTTGTTVAADGATPLLDIGEEAGVLMPSGCRMGICFGCVTPLKAGAVRDLRTGEITEAEPGVLIQTCVSAAAGPCDIER</sequence>
<dbReference type="EMBL" id="DS999644">
    <property type="protein sequence ID" value="EFE76233.2"/>
    <property type="molecule type" value="Genomic_DNA"/>
</dbReference>
<dbReference type="InterPro" id="IPR017927">
    <property type="entry name" value="FAD-bd_FR_type"/>
</dbReference>
<evidence type="ECO:0000256" key="8">
    <source>
        <dbReference type="ARBA" id="ARBA00023014"/>
    </source>
</evidence>
<dbReference type="InterPro" id="IPR017938">
    <property type="entry name" value="Riboflavin_synthase-like_b-brl"/>
</dbReference>
<reference evidence="11" key="1">
    <citation type="submission" date="2008-10" db="EMBL/GenBank/DDBJ databases">
        <authorList>
            <person name="Molnar K."/>
        </authorList>
    </citation>
    <scope>NUCLEOTIDE SEQUENCE [LARGE SCALE GENOMIC DNA]</scope>
    <source>
        <strain evidence="11">NRRL 15998</strain>
    </source>
</reference>
<dbReference type="InterPro" id="IPR039261">
    <property type="entry name" value="FNR_nucleotide-bd"/>
</dbReference>
<evidence type="ECO:0000256" key="4">
    <source>
        <dbReference type="ARBA" id="ARBA00022723"/>
    </source>
</evidence>
<keyword evidence="2" id="KW-0285">Flavoprotein</keyword>
<evidence type="ECO:0000256" key="5">
    <source>
        <dbReference type="ARBA" id="ARBA00022827"/>
    </source>
</evidence>
<dbReference type="CDD" id="cd00207">
    <property type="entry name" value="fer2"/>
    <property type="match status" value="1"/>
</dbReference>
<dbReference type="Pfam" id="PF00175">
    <property type="entry name" value="NAD_binding_1"/>
    <property type="match status" value="1"/>
</dbReference>
<evidence type="ECO:0000256" key="1">
    <source>
        <dbReference type="ARBA" id="ARBA00001974"/>
    </source>
</evidence>
<dbReference type="InterPro" id="IPR012675">
    <property type="entry name" value="Beta-grasp_dom_sf"/>
</dbReference>
<protein>
    <submittedName>
        <fullName evidence="10">Oxidoreductase FAD-binding domain-containing protein</fullName>
    </submittedName>
</protein>
<dbReference type="PANTHER" id="PTHR47354:SF6">
    <property type="entry name" value="NADH OXIDOREDUCTASE HCR"/>
    <property type="match status" value="1"/>
</dbReference>
<keyword evidence="3" id="KW-0001">2Fe-2S</keyword>
<evidence type="ECO:0000313" key="10">
    <source>
        <dbReference type="EMBL" id="EFE76233.2"/>
    </source>
</evidence>
<evidence type="ECO:0000256" key="7">
    <source>
        <dbReference type="ARBA" id="ARBA00023004"/>
    </source>
</evidence>
<dbReference type="SUPFAM" id="SSF63380">
    <property type="entry name" value="Riboflavin synthase domain-like"/>
    <property type="match status" value="1"/>
</dbReference>
<keyword evidence="6" id="KW-0560">Oxidoreductase</keyword>
<dbReference type="Pfam" id="PF00111">
    <property type="entry name" value="Fer2"/>
    <property type="match status" value="1"/>
</dbReference>
<gene>
    <name evidence="10" type="ORF">SSGG_03601</name>
</gene>
<reference evidence="11" key="2">
    <citation type="submission" date="2008-12" db="EMBL/GenBank/DDBJ databases">
        <title>Annotation of Streptomyces roseosporus strain NRRL 15998.</title>
        <authorList>
            <consortium name="The Broad Institute Genome Sequencing Platform"/>
            <consortium name="Broad Institute Microbial Sequencing Center"/>
            <person name="Fischbach M."/>
            <person name="Ward D."/>
            <person name="Young S."/>
            <person name="Kodira C.D."/>
            <person name="Zeng Q."/>
            <person name="Koehrsen M."/>
            <person name="Godfrey P."/>
            <person name="Alvarado L."/>
            <person name="Berlin A.M."/>
            <person name="Borenstein D."/>
            <person name="Chen Z."/>
            <person name="Engels R."/>
            <person name="Freedman E."/>
            <person name="Gellesch M."/>
            <person name="Goldberg J."/>
            <person name="Griggs A."/>
            <person name="Gujja S."/>
            <person name="Heiman D.I."/>
            <person name="Hepburn T.A."/>
            <person name="Howarth C."/>
            <person name="Jen D."/>
            <person name="Larson L."/>
            <person name="Lewis B."/>
            <person name="Mehta T."/>
            <person name="Park D."/>
            <person name="Pearson M."/>
            <person name="Roberts A."/>
            <person name="Saif S."/>
            <person name="Shea T.D."/>
            <person name="Shenoy N."/>
            <person name="Sisk P."/>
            <person name="Stolte C."/>
            <person name="Sykes S.N."/>
            <person name="Walk T."/>
            <person name="White J."/>
            <person name="Yandava C."/>
            <person name="Straight P."/>
            <person name="Clardy J."/>
            <person name="Hung D."/>
            <person name="Kolter R."/>
            <person name="Mekalanos J."/>
            <person name="Walker S."/>
            <person name="Walsh C.T."/>
            <person name="Wieland B.L.C."/>
            <person name="Ilzarbe M."/>
            <person name="Galagan J."/>
            <person name="Nusbaum C."/>
            <person name="Birren B."/>
        </authorList>
    </citation>
    <scope>NUCLEOTIDE SEQUENCE [LARGE SCALE GENOMIC DNA]</scope>
    <source>
        <strain evidence="11">NRRL 15998</strain>
    </source>
</reference>
<dbReference type="Gene3D" id="2.40.30.10">
    <property type="entry name" value="Translation factors"/>
    <property type="match status" value="1"/>
</dbReference>
<dbReference type="InterPro" id="IPR001433">
    <property type="entry name" value="OxRdtase_FAD/NAD-bd"/>
</dbReference>
<dbReference type="InterPro" id="IPR008333">
    <property type="entry name" value="Cbr1-like_FAD-bd_dom"/>
</dbReference>
<dbReference type="SUPFAM" id="SSF54292">
    <property type="entry name" value="2Fe-2S ferredoxin-like"/>
    <property type="match status" value="1"/>
</dbReference>
<dbReference type="PANTHER" id="PTHR47354">
    <property type="entry name" value="NADH OXIDOREDUCTASE HCR"/>
    <property type="match status" value="1"/>
</dbReference>
<dbReference type="InterPro" id="IPR036010">
    <property type="entry name" value="2Fe-2S_ferredoxin-like_sf"/>
</dbReference>
<accession>D6AU28</accession>
<dbReference type="Gene3D" id="3.40.50.80">
    <property type="entry name" value="Nucleotide-binding domain of ferredoxin-NADP reductase (FNR) module"/>
    <property type="match status" value="1"/>
</dbReference>
<dbReference type="SUPFAM" id="SSF52343">
    <property type="entry name" value="Ferredoxin reductase-like, C-terminal NADP-linked domain"/>
    <property type="match status" value="1"/>
</dbReference>
<proteinExistence type="predicted"/>